<name>A0ABP7U3B8_9PSEU</name>
<organism evidence="1 2">
    <name type="scientific">Allokutzneria multivorans</name>
    <dbReference type="NCBI Taxonomy" id="1142134"/>
    <lineage>
        <taxon>Bacteria</taxon>
        <taxon>Bacillati</taxon>
        <taxon>Actinomycetota</taxon>
        <taxon>Actinomycetes</taxon>
        <taxon>Pseudonocardiales</taxon>
        <taxon>Pseudonocardiaceae</taxon>
        <taxon>Allokutzneria</taxon>
    </lineage>
</organism>
<evidence type="ECO:0000313" key="1">
    <source>
        <dbReference type="EMBL" id="GAA4035088.1"/>
    </source>
</evidence>
<comment type="caution">
    <text evidence="1">The sequence shown here is derived from an EMBL/GenBank/DDBJ whole genome shotgun (WGS) entry which is preliminary data.</text>
</comment>
<sequence length="76" mass="8691">MLTRRLTLRLWHRVVLSRLVVPSRRGRAEVRRQLRGFRYVSQNGASGAACKLTLYSPKASAFQRQSAELHAELLIS</sequence>
<keyword evidence="2" id="KW-1185">Reference proteome</keyword>
<protein>
    <recommendedName>
        <fullName evidence="3">Secreted protein</fullName>
    </recommendedName>
</protein>
<accession>A0ABP7U3B8</accession>
<gene>
    <name evidence="1" type="ORF">GCM10022247_70660</name>
</gene>
<evidence type="ECO:0008006" key="3">
    <source>
        <dbReference type="Google" id="ProtNLM"/>
    </source>
</evidence>
<dbReference type="Proteomes" id="UP001501747">
    <property type="component" value="Unassembled WGS sequence"/>
</dbReference>
<dbReference type="EMBL" id="BAABAL010000026">
    <property type="protein sequence ID" value="GAA4035088.1"/>
    <property type="molecule type" value="Genomic_DNA"/>
</dbReference>
<reference evidence="2" key="1">
    <citation type="journal article" date="2019" name="Int. J. Syst. Evol. Microbiol.">
        <title>The Global Catalogue of Microorganisms (GCM) 10K type strain sequencing project: providing services to taxonomists for standard genome sequencing and annotation.</title>
        <authorList>
            <consortium name="The Broad Institute Genomics Platform"/>
            <consortium name="The Broad Institute Genome Sequencing Center for Infectious Disease"/>
            <person name="Wu L."/>
            <person name="Ma J."/>
        </authorList>
    </citation>
    <scope>NUCLEOTIDE SEQUENCE [LARGE SCALE GENOMIC DNA]</scope>
    <source>
        <strain evidence="2">JCM 17342</strain>
    </source>
</reference>
<evidence type="ECO:0000313" key="2">
    <source>
        <dbReference type="Proteomes" id="UP001501747"/>
    </source>
</evidence>
<proteinExistence type="predicted"/>